<protein>
    <submittedName>
        <fullName evidence="1">Uncharacterized protein</fullName>
    </submittedName>
</protein>
<organism evidence="1">
    <name type="scientific">Cyprideis torosa</name>
    <dbReference type="NCBI Taxonomy" id="163714"/>
    <lineage>
        <taxon>Eukaryota</taxon>
        <taxon>Metazoa</taxon>
        <taxon>Ecdysozoa</taxon>
        <taxon>Arthropoda</taxon>
        <taxon>Crustacea</taxon>
        <taxon>Oligostraca</taxon>
        <taxon>Ostracoda</taxon>
        <taxon>Podocopa</taxon>
        <taxon>Podocopida</taxon>
        <taxon>Cytherocopina</taxon>
        <taxon>Cytheroidea</taxon>
        <taxon>Cytherideidae</taxon>
        <taxon>Cyprideis</taxon>
    </lineage>
</organism>
<name>A0A7R8WG34_9CRUS</name>
<gene>
    <name evidence="1" type="ORF">CTOB1V02_LOCUS8850</name>
</gene>
<reference evidence="1" key="1">
    <citation type="submission" date="2020-11" db="EMBL/GenBank/DDBJ databases">
        <authorList>
            <person name="Tran Van P."/>
        </authorList>
    </citation>
    <scope>NUCLEOTIDE SEQUENCE</scope>
</reference>
<evidence type="ECO:0000313" key="1">
    <source>
        <dbReference type="EMBL" id="CAD7230995.1"/>
    </source>
</evidence>
<sequence>MSLKSSITLIVLVIGFYCAAVYAVPGEGPCSTDEDCTGQYEICNDTSKTGLCVCANGYVPQLKPNQTEEKCYGDYNSMCNVTNKDCRKGLVCKAMDNHFMCECGDSIQQEWIEALEDCYLVRRLNQGCSIAETEQCYPFEKTFCDMNLEPPKCQCTEGLKEKDGKCENGSTSLTGYSLLLALSIMFTRVLA</sequence>
<dbReference type="AlphaFoldDB" id="A0A7R8WG34"/>
<proteinExistence type="predicted"/>
<accession>A0A7R8WG34</accession>
<dbReference type="EMBL" id="OB663112">
    <property type="protein sequence ID" value="CAD7230995.1"/>
    <property type="molecule type" value="Genomic_DNA"/>
</dbReference>